<accession>A0A8S3CLT8</accession>
<evidence type="ECO:0000313" key="1">
    <source>
        <dbReference type="EMBL" id="CAF4573476.1"/>
    </source>
</evidence>
<evidence type="ECO:0008006" key="4">
    <source>
        <dbReference type="Google" id="ProtNLM"/>
    </source>
</evidence>
<evidence type="ECO:0000313" key="3">
    <source>
        <dbReference type="Proteomes" id="UP000681720"/>
    </source>
</evidence>
<dbReference type="AlphaFoldDB" id="A0A8S3CLT8"/>
<dbReference type="Proteomes" id="UP000681967">
    <property type="component" value="Unassembled WGS sequence"/>
</dbReference>
<feature type="non-terminal residue" evidence="2">
    <location>
        <position position="1"/>
    </location>
</feature>
<reference evidence="2" key="1">
    <citation type="submission" date="2021-02" db="EMBL/GenBank/DDBJ databases">
        <authorList>
            <person name="Nowell W R."/>
        </authorList>
    </citation>
    <scope>NUCLEOTIDE SEQUENCE</scope>
</reference>
<sequence length="80" mass="8512">TPLKNAGIYTRIVEYNDWIQSIINNCTIPSPSRATTTTVSMTTKPVKPSVEYRCNTTSTCGCGATPVAISSTRIVGGEDA</sequence>
<proteinExistence type="predicted"/>
<gene>
    <name evidence="1" type="ORF">BYL167_LOCUS39008</name>
    <name evidence="2" type="ORF">GIL414_LOCUS53008</name>
</gene>
<dbReference type="Proteomes" id="UP000681720">
    <property type="component" value="Unassembled WGS sequence"/>
</dbReference>
<comment type="caution">
    <text evidence="2">The sequence shown here is derived from an EMBL/GenBank/DDBJ whole genome shotgun (WGS) entry which is preliminary data.</text>
</comment>
<organism evidence="2 3">
    <name type="scientific">Rotaria magnacalcarata</name>
    <dbReference type="NCBI Taxonomy" id="392030"/>
    <lineage>
        <taxon>Eukaryota</taxon>
        <taxon>Metazoa</taxon>
        <taxon>Spiralia</taxon>
        <taxon>Gnathifera</taxon>
        <taxon>Rotifera</taxon>
        <taxon>Eurotatoria</taxon>
        <taxon>Bdelloidea</taxon>
        <taxon>Philodinida</taxon>
        <taxon>Philodinidae</taxon>
        <taxon>Rotaria</taxon>
    </lineage>
</organism>
<evidence type="ECO:0000313" key="2">
    <source>
        <dbReference type="EMBL" id="CAF4924997.1"/>
    </source>
</evidence>
<name>A0A8S3CLT8_9BILA</name>
<protein>
    <recommendedName>
        <fullName evidence="4">Peptidase S1 domain-containing protein</fullName>
    </recommendedName>
</protein>
<dbReference type="EMBL" id="CAJOBJ010182900">
    <property type="protein sequence ID" value="CAF4924997.1"/>
    <property type="molecule type" value="Genomic_DNA"/>
</dbReference>
<feature type="non-terminal residue" evidence="2">
    <location>
        <position position="80"/>
    </location>
</feature>
<dbReference type="EMBL" id="CAJOBH010092822">
    <property type="protein sequence ID" value="CAF4573476.1"/>
    <property type="molecule type" value="Genomic_DNA"/>
</dbReference>